<dbReference type="RefSeq" id="WP_146523335.1">
    <property type="nucleotide sequence ID" value="NZ_SJPN01000013.1"/>
</dbReference>
<organism evidence="1 2">
    <name type="scientific">Stieleria varia</name>
    <dbReference type="NCBI Taxonomy" id="2528005"/>
    <lineage>
        <taxon>Bacteria</taxon>
        <taxon>Pseudomonadati</taxon>
        <taxon>Planctomycetota</taxon>
        <taxon>Planctomycetia</taxon>
        <taxon>Pirellulales</taxon>
        <taxon>Pirellulaceae</taxon>
        <taxon>Stieleria</taxon>
    </lineage>
</organism>
<proteinExistence type="predicted"/>
<name>A0A5C5ZXS4_9BACT</name>
<evidence type="ECO:0000313" key="2">
    <source>
        <dbReference type="Proteomes" id="UP000320176"/>
    </source>
</evidence>
<evidence type="ECO:0000313" key="1">
    <source>
        <dbReference type="EMBL" id="TWT91946.1"/>
    </source>
</evidence>
<dbReference type="AlphaFoldDB" id="A0A5C5ZXS4"/>
<sequence>MPRPPRADEAGGLYHALNRGNLRATIFHKDADYAAFEWVQKKVAGVQKKVAGLFFASRSMFSLLT</sequence>
<dbReference type="EMBL" id="SJPN01000013">
    <property type="protein sequence ID" value="TWT91946.1"/>
    <property type="molecule type" value="Genomic_DNA"/>
</dbReference>
<reference evidence="1 2" key="1">
    <citation type="submission" date="2019-02" db="EMBL/GenBank/DDBJ databases">
        <title>Deep-cultivation of Planctomycetes and their phenomic and genomic characterization uncovers novel biology.</title>
        <authorList>
            <person name="Wiegand S."/>
            <person name="Jogler M."/>
            <person name="Boedeker C."/>
            <person name="Pinto D."/>
            <person name="Vollmers J."/>
            <person name="Rivas-Marin E."/>
            <person name="Kohn T."/>
            <person name="Peeters S.H."/>
            <person name="Heuer A."/>
            <person name="Rast P."/>
            <person name="Oberbeckmann S."/>
            <person name="Bunk B."/>
            <person name="Jeske O."/>
            <person name="Meyerdierks A."/>
            <person name="Storesund J.E."/>
            <person name="Kallscheuer N."/>
            <person name="Luecker S."/>
            <person name="Lage O.M."/>
            <person name="Pohl T."/>
            <person name="Merkel B.J."/>
            <person name="Hornburger P."/>
            <person name="Mueller R.-W."/>
            <person name="Bruemmer F."/>
            <person name="Labrenz M."/>
            <person name="Spormann A.M."/>
            <person name="Op Den Camp H."/>
            <person name="Overmann J."/>
            <person name="Amann R."/>
            <person name="Jetten M.S.M."/>
            <person name="Mascher T."/>
            <person name="Medema M.H."/>
            <person name="Devos D.P."/>
            <person name="Kaster A.-K."/>
            <person name="Ovreas L."/>
            <person name="Rohde M."/>
            <person name="Galperin M.Y."/>
            <person name="Jogler C."/>
        </authorList>
    </citation>
    <scope>NUCLEOTIDE SEQUENCE [LARGE SCALE GENOMIC DNA]</scope>
    <source>
        <strain evidence="1 2">Pla52n</strain>
    </source>
</reference>
<comment type="caution">
    <text evidence="1">The sequence shown here is derived from an EMBL/GenBank/DDBJ whole genome shotgun (WGS) entry which is preliminary data.</text>
</comment>
<dbReference type="Proteomes" id="UP000320176">
    <property type="component" value="Unassembled WGS sequence"/>
</dbReference>
<dbReference type="OrthoDB" id="9815051at2"/>
<accession>A0A5C5ZXS4</accession>
<protein>
    <submittedName>
        <fullName evidence="1">Uncharacterized protein</fullName>
    </submittedName>
</protein>
<gene>
    <name evidence="1" type="ORF">Pla52n_64190</name>
</gene>
<keyword evidence="2" id="KW-1185">Reference proteome</keyword>